<evidence type="ECO:0000259" key="1">
    <source>
        <dbReference type="Pfam" id="PF01575"/>
    </source>
</evidence>
<reference evidence="3 4" key="1">
    <citation type="submission" date="2017-09" db="EMBL/GenBank/DDBJ databases">
        <title>The Catabolism of 3,6-Dichlorosalicylic acid is Initiated by the Cytochrome P450 Monooxygenase DsmABC in Rhizorhabdus dicambivorans Ndbn-20.</title>
        <authorList>
            <person name="Na L."/>
        </authorList>
    </citation>
    <scope>NUCLEOTIDE SEQUENCE [LARGE SCALE GENOMIC DNA]</scope>
    <source>
        <strain evidence="3 4">Ndbn-20m</strain>
    </source>
</reference>
<dbReference type="Pfam" id="PF22622">
    <property type="entry name" value="MFE-2_hydrat-2_N"/>
    <property type="match status" value="1"/>
</dbReference>
<evidence type="ECO:0000259" key="2">
    <source>
        <dbReference type="Pfam" id="PF22622"/>
    </source>
</evidence>
<dbReference type="GO" id="GO:0003857">
    <property type="term" value="F:(3S)-3-hydroxyacyl-CoA dehydrogenase (NAD+) activity"/>
    <property type="evidence" value="ECO:0007669"/>
    <property type="project" value="TreeGrafter"/>
</dbReference>
<dbReference type="Pfam" id="PF01575">
    <property type="entry name" value="MaoC_dehydratas"/>
    <property type="match status" value="1"/>
</dbReference>
<dbReference type="GO" id="GO:0006635">
    <property type="term" value="P:fatty acid beta-oxidation"/>
    <property type="evidence" value="ECO:0007669"/>
    <property type="project" value="TreeGrafter"/>
</dbReference>
<dbReference type="InterPro" id="IPR054357">
    <property type="entry name" value="MFE-2_N"/>
</dbReference>
<dbReference type="Gene3D" id="3.10.129.10">
    <property type="entry name" value="Hotdog Thioesterase"/>
    <property type="match status" value="1"/>
</dbReference>
<dbReference type="GO" id="GO:0004300">
    <property type="term" value="F:enoyl-CoA hydratase activity"/>
    <property type="evidence" value="ECO:0007669"/>
    <property type="project" value="TreeGrafter"/>
</dbReference>
<dbReference type="PANTHER" id="PTHR13078:SF56">
    <property type="entry name" value="PEROXISOMAL MULTIFUNCTIONAL ENZYME TYPE 2"/>
    <property type="match status" value="1"/>
</dbReference>
<dbReference type="InterPro" id="IPR029069">
    <property type="entry name" value="HotDog_dom_sf"/>
</dbReference>
<dbReference type="GO" id="GO:0044594">
    <property type="term" value="F:17-beta-hydroxysteroid dehydrogenase (NAD+) activity"/>
    <property type="evidence" value="ECO:0007669"/>
    <property type="project" value="TreeGrafter"/>
</dbReference>
<evidence type="ECO:0000313" key="3">
    <source>
        <dbReference type="EMBL" id="PCE43970.1"/>
    </source>
</evidence>
<keyword evidence="4" id="KW-1185">Reference proteome</keyword>
<dbReference type="AlphaFoldDB" id="A0A2A4G2K1"/>
<dbReference type="EMBL" id="NWUF01000002">
    <property type="protein sequence ID" value="PCE43970.1"/>
    <property type="molecule type" value="Genomic_DNA"/>
</dbReference>
<proteinExistence type="predicted"/>
<dbReference type="PANTHER" id="PTHR13078">
    <property type="entry name" value="PEROXISOMAL MULTIFUNCTIONAL ENZYME TYPE 2-RELATED"/>
    <property type="match status" value="1"/>
</dbReference>
<feature type="domain" description="Peroxisomal multifunctional enzyme type 2-like N-terminal" evidence="2">
    <location>
        <begin position="33"/>
        <end position="160"/>
    </location>
</feature>
<dbReference type="KEGG" id="rdi:CMV14_20790"/>
<feature type="domain" description="MaoC-like" evidence="1">
    <location>
        <begin position="177"/>
        <end position="292"/>
    </location>
</feature>
<dbReference type="CDD" id="cd03448">
    <property type="entry name" value="HDE_HSD"/>
    <property type="match status" value="1"/>
</dbReference>
<dbReference type="SUPFAM" id="SSF54637">
    <property type="entry name" value="Thioesterase/thiol ester dehydrase-isomerase"/>
    <property type="match status" value="2"/>
</dbReference>
<dbReference type="Proteomes" id="UP000218934">
    <property type="component" value="Unassembled WGS sequence"/>
</dbReference>
<dbReference type="OrthoDB" id="5522043at2"/>
<sequence>MRLHLKLSCQEIIIVAINPDKLLNLHIPDREQSYTIKDTILYALGCGLGLDPSDEGQLAFAYEEGLQALPTMASVLAYPGFWIRDLDTGVDWVKLLHGEQGISLHKPLPPEGTVVSSSRVTDVIDKGEGRGALVVWQKTLYDKASGDQLATVETVAFCRGDGGFGGPLRAQPQPHQLPDRAPDLECVLPTSPQAALIYRLSGDWNPLHADPAVARAAGFERPILHGLATFGVAGHALLRGLGNYNAETLGTMKARFTAPVYPGETLSTEIWQEEGHVSFRVKSVERGVVAINNGYATII</sequence>
<organism evidence="3 4">
    <name type="scientific">Rhizorhabdus dicambivorans</name>
    <dbReference type="NCBI Taxonomy" id="1850238"/>
    <lineage>
        <taxon>Bacteria</taxon>
        <taxon>Pseudomonadati</taxon>
        <taxon>Pseudomonadota</taxon>
        <taxon>Alphaproteobacteria</taxon>
        <taxon>Sphingomonadales</taxon>
        <taxon>Sphingomonadaceae</taxon>
        <taxon>Rhizorhabdus</taxon>
    </lineage>
</organism>
<accession>A0A2A4G2K1</accession>
<dbReference type="InterPro" id="IPR002539">
    <property type="entry name" value="MaoC-like_dom"/>
</dbReference>
<name>A0A2A4G2K1_9SPHN</name>
<evidence type="ECO:0000313" key="4">
    <source>
        <dbReference type="Proteomes" id="UP000218934"/>
    </source>
</evidence>
<gene>
    <name evidence="3" type="ORF">COO09_03360</name>
</gene>
<dbReference type="RefSeq" id="WP_096367800.1">
    <property type="nucleotide sequence ID" value="NZ_CP023449.1"/>
</dbReference>
<comment type="caution">
    <text evidence="3">The sequence shown here is derived from an EMBL/GenBank/DDBJ whole genome shotgun (WGS) entry which is preliminary data.</text>
</comment>
<protein>
    <submittedName>
        <fullName evidence="3">3-alpha,7-alpha, 12-alpha-trihydroxy-5-beta-cholest-24-enoyl-CoA hydratase</fullName>
    </submittedName>
</protein>